<dbReference type="RefSeq" id="WP_206291414.1">
    <property type="nucleotide sequence ID" value="NZ_CP063458.1"/>
</dbReference>
<dbReference type="InterPro" id="IPR003593">
    <property type="entry name" value="AAA+_ATPase"/>
</dbReference>
<keyword evidence="3" id="KW-1185">Reference proteome</keyword>
<sequence length="384" mass="41861">MNNRDKPIDRLVDQSRTLGSGRVIRDPANVTPEQASAVVRAYTEFQMRTRISNAKAARSIGASEAALTAMVRGERDGNWQDLAVDLDRWLEDELKRENAPKPTDFVWTTVAEEVLAVAEATIELKTIGLVYGDTGIGKTLALKAVAAEKPGTVFVSVETACASSHGLIEAIGHEICGTSLAKWHQSRQALVKIKEQLKGTPRLLIIDEVHKLCSDSDSDRALNVIRDLHDHTEIPILLSGSTDLVAYLERRQTGGREPLGQIRSRIGIRRDLCERSGGGSDGGPLGAPLFSAEEVRKVFAKSKMRLASDAVGYLMQLANLPGSGGLRACRNIVVMATKIHQSRASELTADMLRSVHAMLVNRRAFEQVEARMEEARPVVTAKIG</sequence>
<dbReference type="InterPro" id="IPR027417">
    <property type="entry name" value="P-loop_NTPase"/>
</dbReference>
<dbReference type="AlphaFoldDB" id="A0A7M2WUG2"/>
<dbReference type="Gene3D" id="3.40.50.300">
    <property type="entry name" value="P-loop containing nucleotide triphosphate hydrolases"/>
    <property type="match status" value="1"/>
</dbReference>
<dbReference type="KEGG" id="hbs:IPV69_19575"/>
<dbReference type="PANTHER" id="PTHR35894:SF5">
    <property type="entry name" value="MU-LIKE PROPHAGE FLUMU DNA TRANSPOSITION PROTEIN B"/>
    <property type="match status" value="1"/>
</dbReference>
<dbReference type="InterPro" id="IPR049945">
    <property type="entry name" value="AAA_22"/>
</dbReference>
<dbReference type="SMART" id="SM00382">
    <property type="entry name" value="AAA"/>
    <property type="match status" value="1"/>
</dbReference>
<dbReference type="GO" id="GO:0016887">
    <property type="term" value="F:ATP hydrolysis activity"/>
    <property type="evidence" value="ECO:0007669"/>
    <property type="project" value="InterPro"/>
</dbReference>
<dbReference type="EMBL" id="CP063458">
    <property type="protein sequence ID" value="QOV88431.1"/>
    <property type="molecule type" value="Genomic_DNA"/>
</dbReference>
<name>A0A7M2WUG2_9BACT</name>
<evidence type="ECO:0000313" key="3">
    <source>
        <dbReference type="Proteomes" id="UP000593765"/>
    </source>
</evidence>
<accession>A0A7M2WUG2</accession>
<organism evidence="2 3">
    <name type="scientific">Humisphaera borealis</name>
    <dbReference type="NCBI Taxonomy" id="2807512"/>
    <lineage>
        <taxon>Bacteria</taxon>
        <taxon>Pseudomonadati</taxon>
        <taxon>Planctomycetota</taxon>
        <taxon>Phycisphaerae</taxon>
        <taxon>Tepidisphaerales</taxon>
        <taxon>Tepidisphaeraceae</taxon>
        <taxon>Humisphaera</taxon>
    </lineage>
</organism>
<dbReference type="SUPFAM" id="SSF52540">
    <property type="entry name" value="P-loop containing nucleoside triphosphate hydrolases"/>
    <property type="match status" value="1"/>
</dbReference>
<feature type="domain" description="AAA+ ATPase" evidence="1">
    <location>
        <begin position="124"/>
        <end position="340"/>
    </location>
</feature>
<dbReference type="PANTHER" id="PTHR35894">
    <property type="entry name" value="GENERAL SECRETION PATHWAY PROTEIN A-RELATED"/>
    <property type="match status" value="1"/>
</dbReference>
<proteinExistence type="predicted"/>
<dbReference type="Pfam" id="PF13401">
    <property type="entry name" value="AAA_22"/>
    <property type="match status" value="1"/>
</dbReference>
<reference evidence="2 3" key="1">
    <citation type="submission" date="2020-10" db="EMBL/GenBank/DDBJ databases">
        <title>Wide distribution of Phycisphaera-like planctomycetes from WD2101 soil group in peatlands and genome analysis of the first cultivated representative.</title>
        <authorList>
            <person name="Dedysh S.N."/>
            <person name="Beletsky A.V."/>
            <person name="Ivanova A."/>
            <person name="Kulichevskaya I.S."/>
            <person name="Suzina N.E."/>
            <person name="Philippov D.A."/>
            <person name="Rakitin A.L."/>
            <person name="Mardanov A.V."/>
            <person name="Ravin N.V."/>
        </authorList>
    </citation>
    <scope>NUCLEOTIDE SEQUENCE [LARGE SCALE GENOMIC DNA]</scope>
    <source>
        <strain evidence="2 3">M1803</strain>
    </source>
</reference>
<dbReference type="Proteomes" id="UP000593765">
    <property type="component" value="Chromosome"/>
</dbReference>
<gene>
    <name evidence="2" type="ORF">IPV69_19575</name>
</gene>
<dbReference type="InterPro" id="IPR052026">
    <property type="entry name" value="ExeA_AAA_ATPase_DNA-bind"/>
</dbReference>
<dbReference type="CDD" id="cd00009">
    <property type="entry name" value="AAA"/>
    <property type="match status" value="1"/>
</dbReference>
<evidence type="ECO:0000313" key="2">
    <source>
        <dbReference type="EMBL" id="QOV88431.1"/>
    </source>
</evidence>
<protein>
    <submittedName>
        <fullName evidence="2">AAA family ATPase</fullName>
    </submittedName>
</protein>
<evidence type="ECO:0000259" key="1">
    <source>
        <dbReference type="SMART" id="SM00382"/>
    </source>
</evidence>